<evidence type="ECO:0000313" key="2">
    <source>
        <dbReference type="Proteomes" id="UP000257002"/>
    </source>
</evidence>
<gene>
    <name evidence="1" type="ORF">DWQ51_21655</name>
</gene>
<proteinExistence type="predicted"/>
<protein>
    <submittedName>
        <fullName evidence="1">Uncharacterized protein</fullName>
    </submittedName>
</protein>
<comment type="caution">
    <text evidence="1">The sequence shown here is derived from an EMBL/GenBank/DDBJ whole genome shotgun (WGS) entry which is preliminary data.</text>
</comment>
<sequence length="140" mass="15791">MNSWGDSWMLAADTQAILLLCANFGQNRPTEPSPFTLSEYNSIASWLRQQQLTPADLLDRSLQEKLPDITIARTGFWASFFPTQSGFLLGLTLEKWLNQGLWIIGRGEDIYPQSLKQKLKHLAPPLSVALAIAISFLWQD</sequence>
<reference evidence="1 2" key="1">
    <citation type="submission" date="2017-10" db="EMBL/GenBank/DDBJ databases">
        <title>A large-scale comparative metagenomic study reveals the eutrophication-driven functional interactions in six Microcystis-epibionts communities.</title>
        <authorList>
            <person name="Li Q."/>
            <person name="Lin F."/>
        </authorList>
    </citation>
    <scope>NUCLEOTIDE SEQUENCE [LARGE SCALE GENOMIC DNA]</scope>
    <source>
        <strain evidence="1">TW10</strain>
    </source>
</reference>
<name>A0A3E0LHG4_9CHRO</name>
<dbReference type="EMBL" id="QQWD01000041">
    <property type="protein sequence ID" value="REJ46602.1"/>
    <property type="molecule type" value="Genomic_DNA"/>
</dbReference>
<evidence type="ECO:0000313" key="1">
    <source>
        <dbReference type="EMBL" id="REJ46602.1"/>
    </source>
</evidence>
<accession>A0A3E0LHG4</accession>
<dbReference type="AlphaFoldDB" id="A0A3E0LHG4"/>
<organism evidence="1 2">
    <name type="scientific">Microcystis wesenbergii TW10</name>
    <dbReference type="NCBI Taxonomy" id="2060474"/>
    <lineage>
        <taxon>Bacteria</taxon>
        <taxon>Bacillati</taxon>
        <taxon>Cyanobacteriota</taxon>
        <taxon>Cyanophyceae</taxon>
        <taxon>Oscillatoriophycideae</taxon>
        <taxon>Chroococcales</taxon>
        <taxon>Microcystaceae</taxon>
        <taxon>Microcystis</taxon>
    </lineage>
</organism>
<dbReference type="Proteomes" id="UP000257002">
    <property type="component" value="Unassembled WGS sequence"/>
</dbReference>